<gene>
    <name evidence="1" type="ORF">L1987_70413</name>
</gene>
<accession>A0ACB9AQE1</accession>
<evidence type="ECO:0000313" key="1">
    <source>
        <dbReference type="EMBL" id="KAI3711864.1"/>
    </source>
</evidence>
<organism evidence="1 2">
    <name type="scientific">Smallanthus sonchifolius</name>
    <dbReference type="NCBI Taxonomy" id="185202"/>
    <lineage>
        <taxon>Eukaryota</taxon>
        <taxon>Viridiplantae</taxon>
        <taxon>Streptophyta</taxon>
        <taxon>Embryophyta</taxon>
        <taxon>Tracheophyta</taxon>
        <taxon>Spermatophyta</taxon>
        <taxon>Magnoliopsida</taxon>
        <taxon>eudicotyledons</taxon>
        <taxon>Gunneridae</taxon>
        <taxon>Pentapetalae</taxon>
        <taxon>asterids</taxon>
        <taxon>campanulids</taxon>
        <taxon>Asterales</taxon>
        <taxon>Asteraceae</taxon>
        <taxon>Asteroideae</taxon>
        <taxon>Heliantheae alliance</taxon>
        <taxon>Millerieae</taxon>
        <taxon>Smallanthus</taxon>
    </lineage>
</organism>
<name>A0ACB9AQE1_9ASTR</name>
<dbReference type="Proteomes" id="UP001056120">
    <property type="component" value="Linkage Group LG24"/>
</dbReference>
<proteinExistence type="predicted"/>
<reference evidence="1 2" key="2">
    <citation type="journal article" date="2022" name="Mol. Ecol. Resour.">
        <title>The genomes of chicory, endive, great burdock and yacon provide insights into Asteraceae paleo-polyploidization history and plant inulin production.</title>
        <authorList>
            <person name="Fan W."/>
            <person name="Wang S."/>
            <person name="Wang H."/>
            <person name="Wang A."/>
            <person name="Jiang F."/>
            <person name="Liu H."/>
            <person name="Zhao H."/>
            <person name="Xu D."/>
            <person name="Zhang Y."/>
        </authorList>
    </citation>
    <scope>NUCLEOTIDE SEQUENCE [LARGE SCALE GENOMIC DNA]</scope>
    <source>
        <strain evidence="2">cv. Yunnan</strain>
        <tissue evidence="1">Leaves</tissue>
    </source>
</reference>
<evidence type="ECO:0000313" key="2">
    <source>
        <dbReference type="Proteomes" id="UP001056120"/>
    </source>
</evidence>
<keyword evidence="2" id="KW-1185">Reference proteome</keyword>
<dbReference type="EMBL" id="CM042041">
    <property type="protein sequence ID" value="KAI3711864.1"/>
    <property type="molecule type" value="Genomic_DNA"/>
</dbReference>
<comment type="caution">
    <text evidence="1">The sequence shown here is derived from an EMBL/GenBank/DDBJ whole genome shotgun (WGS) entry which is preliminary data.</text>
</comment>
<protein>
    <submittedName>
        <fullName evidence="1">Uncharacterized protein</fullName>
    </submittedName>
</protein>
<sequence length="92" mass="11036">MREARGTRLVDRRMELMKLMKHLVQSKNNIDSEDLEFHANITRRICWHLPSNSSIFIIMRFFCLSHSSFPAHVSLFCQSFLLCMFKHIYLLF</sequence>
<reference evidence="2" key="1">
    <citation type="journal article" date="2022" name="Mol. Ecol. Resour.">
        <title>The genomes of chicory, endive, great burdock and yacon provide insights into Asteraceae palaeo-polyploidization history and plant inulin production.</title>
        <authorList>
            <person name="Fan W."/>
            <person name="Wang S."/>
            <person name="Wang H."/>
            <person name="Wang A."/>
            <person name="Jiang F."/>
            <person name="Liu H."/>
            <person name="Zhao H."/>
            <person name="Xu D."/>
            <person name="Zhang Y."/>
        </authorList>
    </citation>
    <scope>NUCLEOTIDE SEQUENCE [LARGE SCALE GENOMIC DNA]</scope>
    <source>
        <strain evidence="2">cv. Yunnan</strain>
    </source>
</reference>